<keyword evidence="5" id="KW-1185">Reference proteome</keyword>
<feature type="transmembrane region" description="Helical" evidence="2">
    <location>
        <begin position="233"/>
        <end position="254"/>
    </location>
</feature>
<dbReference type="EMBL" id="BNJK01000002">
    <property type="protein sequence ID" value="GHP00553.1"/>
    <property type="molecule type" value="Genomic_DNA"/>
</dbReference>
<feature type="transmembrane region" description="Helical" evidence="2">
    <location>
        <begin position="174"/>
        <end position="193"/>
    </location>
</feature>
<feature type="transmembrane region" description="Helical" evidence="2">
    <location>
        <begin position="115"/>
        <end position="134"/>
    </location>
</feature>
<dbReference type="Gene3D" id="1.10.3730.20">
    <property type="match status" value="1"/>
</dbReference>
<feature type="transmembrane region" description="Helical" evidence="2">
    <location>
        <begin position="86"/>
        <end position="108"/>
    </location>
</feature>
<keyword evidence="2" id="KW-1133">Transmembrane helix</keyword>
<sequence length="278" mass="29473">MGILFGLLTAICFGLSDFAVTQATRHIGVLQAMLAIQIGGVLIVGAVLVVTGQVPIQSPGTWALMAGIALLNFVGIALLYRSFTFGMLSLVSPIASSFAVVTAVLALGAGERPPVLTLLGTFLLIVGVVVVSRAKAPGGSPSLAGIPEALGAAFSFGVYFWSLKQVTPLLGEVWPVWVTRLVMLIGTLLMLSLRRSFKLEWTWKILLLLLIASMLESIGYLSFNLGIRETYTTITTALASLYSAVTVLLAWLFLRERLSRVQAVGIAVVLAGVLLVSL</sequence>
<evidence type="ECO:0000259" key="3">
    <source>
        <dbReference type="Pfam" id="PF00892"/>
    </source>
</evidence>
<dbReference type="PANTHER" id="PTHR22911">
    <property type="entry name" value="ACYL-MALONYL CONDENSING ENZYME-RELATED"/>
    <property type="match status" value="1"/>
</dbReference>
<organism evidence="4 5">
    <name type="scientific">Reticulibacter mediterranei</name>
    <dbReference type="NCBI Taxonomy" id="2778369"/>
    <lineage>
        <taxon>Bacteria</taxon>
        <taxon>Bacillati</taxon>
        <taxon>Chloroflexota</taxon>
        <taxon>Ktedonobacteria</taxon>
        <taxon>Ktedonobacterales</taxon>
        <taxon>Reticulibacteraceae</taxon>
        <taxon>Reticulibacter</taxon>
    </lineage>
</organism>
<dbReference type="Pfam" id="PF00892">
    <property type="entry name" value="EamA"/>
    <property type="match status" value="2"/>
</dbReference>
<accession>A0A8J3N6N9</accession>
<comment type="similarity">
    <text evidence="1">Belongs to the EamA transporter family.</text>
</comment>
<feature type="transmembrane region" description="Helical" evidence="2">
    <location>
        <begin position="205"/>
        <end position="227"/>
    </location>
</feature>
<evidence type="ECO:0000313" key="4">
    <source>
        <dbReference type="EMBL" id="GHP00553.1"/>
    </source>
</evidence>
<dbReference type="GO" id="GO:0016020">
    <property type="term" value="C:membrane"/>
    <property type="evidence" value="ECO:0007669"/>
    <property type="project" value="InterPro"/>
</dbReference>
<feature type="domain" description="EamA" evidence="3">
    <location>
        <begin position="145"/>
        <end position="277"/>
    </location>
</feature>
<proteinExistence type="inferred from homology"/>
<gene>
    <name evidence="4" type="ORF">KSF_106000</name>
</gene>
<dbReference type="InterPro" id="IPR037185">
    <property type="entry name" value="EmrE-like"/>
</dbReference>
<evidence type="ECO:0000256" key="1">
    <source>
        <dbReference type="ARBA" id="ARBA00007362"/>
    </source>
</evidence>
<comment type="caution">
    <text evidence="4">The sequence shown here is derived from an EMBL/GenBank/DDBJ whole genome shotgun (WGS) entry which is preliminary data.</text>
</comment>
<keyword evidence="2" id="KW-0812">Transmembrane</keyword>
<feature type="transmembrane region" description="Helical" evidence="2">
    <location>
        <begin position="29"/>
        <end position="50"/>
    </location>
</feature>
<dbReference type="Proteomes" id="UP000597444">
    <property type="component" value="Unassembled WGS sequence"/>
</dbReference>
<dbReference type="InterPro" id="IPR000620">
    <property type="entry name" value="EamA_dom"/>
</dbReference>
<feature type="transmembrane region" description="Helical" evidence="2">
    <location>
        <begin position="261"/>
        <end position="277"/>
    </location>
</feature>
<evidence type="ECO:0000256" key="2">
    <source>
        <dbReference type="SAM" id="Phobius"/>
    </source>
</evidence>
<feature type="domain" description="EamA" evidence="3">
    <location>
        <begin position="1"/>
        <end position="132"/>
    </location>
</feature>
<protein>
    <recommendedName>
        <fullName evidence="3">EamA domain-containing protein</fullName>
    </recommendedName>
</protein>
<name>A0A8J3N6N9_9CHLR</name>
<reference evidence="4" key="1">
    <citation type="submission" date="2020-10" db="EMBL/GenBank/DDBJ databases">
        <title>Taxonomic study of unclassified bacteria belonging to the class Ktedonobacteria.</title>
        <authorList>
            <person name="Yabe S."/>
            <person name="Wang C.M."/>
            <person name="Zheng Y."/>
            <person name="Sakai Y."/>
            <person name="Cavaletti L."/>
            <person name="Monciardini P."/>
            <person name="Donadio S."/>
        </authorList>
    </citation>
    <scope>NUCLEOTIDE SEQUENCE</scope>
    <source>
        <strain evidence="4">ID150040</strain>
    </source>
</reference>
<dbReference type="PANTHER" id="PTHR22911:SF137">
    <property type="entry name" value="SOLUTE CARRIER FAMILY 35 MEMBER G2-RELATED"/>
    <property type="match status" value="1"/>
</dbReference>
<dbReference type="RefSeq" id="WP_220211030.1">
    <property type="nucleotide sequence ID" value="NZ_BNJK01000002.1"/>
</dbReference>
<dbReference type="SUPFAM" id="SSF103481">
    <property type="entry name" value="Multidrug resistance efflux transporter EmrE"/>
    <property type="match status" value="2"/>
</dbReference>
<feature type="transmembrane region" description="Helical" evidence="2">
    <location>
        <begin position="62"/>
        <end position="80"/>
    </location>
</feature>
<dbReference type="AlphaFoldDB" id="A0A8J3N6N9"/>
<keyword evidence="2" id="KW-0472">Membrane</keyword>
<evidence type="ECO:0000313" key="5">
    <source>
        <dbReference type="Proteomes" id="UP000597444"/>
    </source>
</evidence>